<keyword evidence="1 4" id="KW-0479">Metal-binding</keyword>
<dbReference type="GO" id="GO:0005737">
    <property type="term" value="C:cytoplasm"/>
    <property type="evidence" value="ECO:0007669"/>
    <property type="project" value="UniProtKB-SubCell"/>
</dbReference>
<dbReference type="GO" id="GO:0006508">
    <property type="term" value="P:proteolysis"/>
    <property type="evidence" value="ECO:0007669"/>
    <property type="project" value="UniProtKB-KW"/>
</dbReference>
<dbReference type="GO" id="GO:0046872">
    <property type="term" value="F:metal ion binding"/>
    <property type="evidence" value="ECO:0007669"/>
    <property type="project" value="UniProtKB-KW"/>
</dbReference>
<protein>
    <recommendedName>
        <fullName evidence="1">Isoaspartyl dipeptidase</fullName>
        <ecNumber evidence="1">3.4.19.-</ecNumber>
    </recommendedName>
</protein>
<dbReference type="GO" id="GO:0008798">
    <property type="term" value="F:beta-aspartyl-peptidase activity"/>
    <property type="evidence" value="ECO:0007669"/>
    <property type="project" value="InterPro"/>
</dbReference>
<dbReference type="GO" id="GO:0016810">
    <property type="term" value="F:hydrolase activity, acting on carbon-nitrogen (but not peptide) bonds"/>
    <property type="evidence" value="ECO:0007669"/>
    <property type="project" value="InterPro"/>
</dbReference>
<evidence type="ECO:0000313" key="7">
    <source>
        <dbReference type="Proteomes" id="UP000003240"/>
    </source>
</evidence>
<keyword evidence="1 6" id="KW-0378">Hydrolase</keyword>
<feature type="binding site" evidence="3">
    <location>
        <position position="229"/>
    </location>
    <ligand>
        <name>substrate</name>
    </ligand>
</feature>
<evidence type="ECO:0000313" key="6">
    <source>
        <dbReference type="EMBL" id="EGO65896.1"/>
    </source>
</evidence>
<dbReference type="Gene3D" id="3.20.20.140">
    <property type="entry name" value="Metal-dependent hydrolases"/>
    <property type="match status" value="1"/>
</dbReference>
<comment type="function">
    <text evidence="1">Catalyzes the hydrolytic cleavage of a subset of L-isoaspartyl (L-beta-aspartyl) dipeptides. Used to degrade proteins damaged by L-isoaspartyl residues formation.</text>
</comment>
<evidence type="ECO:0000256" key="2">
    <source>
        <dbReference type="PIRSR" id="PIRSR001238-1"/>
    </source>
</evidence>
<evidence type="ECO:0000259" key="5">
    <source>
        <dbReference type="Pfam" id="PF01979"/>
    </source>
</evidence>
<feature type="binding site" evidence="3">
    <location>
        <position position="132"/>
    </location>
    <ligand>
        <name>substrate</name>
    </ligand>
</feature>
<proteinExistence type="inferred from homology"/>
<dbReference type="PANTHER" id="PTHR11647:SF1">
    <property type="entry name" value="COLLAPSIN RESPONSE MEDIATOR PROTEIN"/>
    <property type="match status" value="1"/>
</dbReference>
<dbReference type="NCBIfam" id="TIGR01975">
    <property type="entry name" value="isoAsp_dipep"/>
    <property type="match status" value="1"/>
</dbReference>
<dbReference type="EMBL" id="AFGF01000007">
    <property type="protein sequence ID" value="EGO65896.1"/>
    <property type="molecule type" value="Genomic_DNA"/>
</dbReference>
<feature type="domain" description="Amidohydrolase-related" evidence="5">
    <location>
        <begin position="263"/>
        <end position="377"/>
    </location>
</feature>
<dbReference type="EC" id="3.4.19.-" evidence="1"/>
<dbReference type="PANTHER" id="PTHR11647">
    <property type="entry name" value="HYDRANTOINASE/DIHYDROPYRIMIDINASE FAMILY MEMBER"/>
    <property type="match status" value="1"/>
</dbReference>
<dbReference type="GO" id="GO:0008237">
    <property type="term" value="F:metallopeptidase activity"/>
    <property type="evidence" value="ECO:0007669"/>
    <property type="project" value="UniProtKB-KW"/>
</dbReference>
<dbReference type="STRING" id="1009370.ALO_00705"/>
<feature type="binding site" evidence="4">
    <location>
        <position position="65"/>
    </location>
    <ligand>
        <name>Zn(2+)</name>
        <dbReference type="ChEBI" id="CHEBI:29105"/>
        <label>1</label>
        <note>catalytic</note>
    </ligand>
</feature>
<dbReference type="RefSeq" id="WP_004573055.1">
    <property type="nucleotide sequence ID" value="NZ_AFGF01000007.1"/>
</dbReference>
<comment type="cofactor">
    <cofactor evidence="1 4">
        <name>Zn(2+)</name>
        <dbReference type="ChEBI" id="CHEBI:29105"/>
    </cofactor>
    <text evidence="1 4">Binds 2 Zn(2+) ions per subunit.</text>
</comment>
<comment type="subcellular location">
    <subcellularLocation>
        <location evidence="1">Cytoplasm</location>
    </subcellularLocation>
</comment>
<dbReference type="InterPro" id="IPR010229">
    <property type="entry name" value="Pept_M38_dipep"/>
</dbReference>
<keyword evidence="1" id="KW-0482">Metalloprotease</keyword>
<dbReference type="OrthoDB" id="9775607at2"/>
<dbReference type="SUPFAM" id="SSF51338">
    <property type="entry name" value="Composite domain of metallo-dependent hydrolases"/>
    <property type="match status" value="1"/>
</dbReference>
<comment type="similarity">
    <text evidence="1">Belongs to the peptidase M38 family.</text>
</comment>
<dbReference type="PIRSF" id="PIRSF001238">
    <property type="entry name" value="IadA"/>
    <property type="match status" value="1"/>
</dbReference>
<feature type="binding site" evidence="4">
    <location>
        <position position="226"/>
    </location>
    <ligand>
        <name>Zn(2+)</name>
        <dbReference type="ChEBI" id="CHEBI:29105"/>
        <label>2</label>
        <note>catalytic</note>
    </ligand>
</feature>
<dbReference type="InterPro" id="IPR032466">
    <property type="entry name" value="Metal_Hydrolase"/>
</dbReference>
<evidence type="ECO:0000256" key="3">
    <source>
        <dbReference type="PIRSR" id="PIRSR001238-2"/>
    </source>
</evidence>
<feature type="binding site" evidence="3">
    <location>
        <position position="291"/>
    </location>
    <ligand>
        <name>substrate</name>
    </ligand>
</feature>
<feature type="binding site" evidence="3">
    <location>
        <begin position="70"/>
        <end position="72"/>
    </location>
    <ligand>
        <name>substrate</name>
    </ligand>
</feature>
<evidence type="ECO:0000256" key="4">
    <source>
        <dbReference type="PIRSR" id="PIRSR001238-3"/>
    </source>
</evidence>
<keyword evidence="1 4" id="KW-0862">Zinc</keyword>
<feature type="active site" description="Proton acceptor" evidence="2">
    <location>
        <position position="287"/>
    </location>
</feature>
<dbReference type="Gene3D" id="2.30.40.10">
    <property type="entry name" value="Urease, subunit C, domain 1"/>
    <property type="match status" value="1"/>
</dbReference>
<dbReference type="InterPro" id="IPR006680">
    <property type="entry name" value="Amidohydro-rel"/>
</dbReference>
<evidence type="ECO:0000256" key="1">
    <source>
        <dbReference type="PIRNR" id="PIRNR001238"/>
    </source>
</evidence>
<organism evidence="6 7">
    <name type="scientific">Acetonema longum DSM 6540</name>
    <dbReference type="NCBI Taxonomy" id="1009370"/>
    <lineage>
        <taxon>Bacteria</taxon>
        <taxon>Bacillati</taxon>
        <taxon>Bacillota</taxon>
        <taxon>Negativicutes</taxon>
        <taxon>Acetonemataceae</taxon>
        <taxon>Acetonema</taxon>
    </lineage>
</organism>
<feature type="binding site" evidence="4">
    <location>
        <position position="197"/>
    </location>
    <ligand>
        <name>Zn(2+)</name>
        <dbReference type="ChEBI" id="CHEBI:29105"/>
        <label>2</label>
        <note>catalytic</note>
    </ligand>
</feature>
<dbReference type="eggNOG" id="COG0044">
    <property type="taxonomic scope" value="Bacteria"/>
</dbReference>
<dbReference type="AlphaFoldDB" id="F7NDN4"/>
<accession>F7NDN4</accession>
<dbReference type="InterPro" id="IPR050378">
    <property type="entry name" value="Metallo-dep_Hydrolases_sf"/>
</dbReference>
<dbReference type="Pfam" id="PF01979">
    <property type="entry name" value="Amidohydro_1"/>
    <property type="match status" value="1"/>
</dbReference>
<feature type="binding site" evidence="4">
    <location>
        <position position="287"/>
    </location>
    <ligand>
        <name>Zn(2+)</name>
        <dbReference type="ChEBI" id="CHEBI:29105"/>
        <label>1</label>
        <note>catalytic</note>
    </ligand>
</feature>
<feature type="binding site" evidence="4">
    <location>
        <position position="63"/>
    </location>
    <ligand>
        <name>Zn(2+)</name>
        <dbReference type="ChEBI" id="CHEBI:29105"/>
        <label>1</label>
        <note>catalytic</note>
    </ligand>
</feature>
<feature type="binding site" evidence="3">
    <location>
        <position position="165"/>
    </location>
    <ligand>
        <name>substrate</name>
    </ligand>
</feature>
<dbReference type="InterPro" id="IPR011059">
    <property type="entry name" value="Metal-dep_hydrolase_composite"/>
</dbReference>
<gene>
    <name evidence="6" type="ORF">ALO_00705</name>
</gene>
<reference evidence="6 7" key="1">
    <citation type="journal article" date="2011" name="EMBO J.">
        <title>Structural diversity of bacterial flagellar motors.</title>
        <authorList>
            <person name="Chen S."/>
            <person name="Beeby M."/>
            <person name="Murphy G.E."/>
            <person name="Leadbetter J.R."/>
            <person name="Hendrixson D.R."/>
            <person name="Briegel A."/>
            <person name="Li Z."/>
            <person name="Shi J."/>
            <person name="Tocheva E.I."/>
            <person name="Muller A."/>
            <person name="Dobro M.J."/>
            <person name="Jensen G.J."/>
        </authorList>
    </citation>
    <scope>NUCLEOTIDE SEQUENCE [LARGE SCALE GENOMIC DNA]</scope>
    <source>
        <strain evidence="6 7">DSM 6540</strain>
    </source>
</reference>
<keyword evidence="1" id="KW-0645">Protease</keyword>
<sequence>MIKIIKNAKIYAPEFIGKKDIVLAGGKILYIGENLSPNCCFPIETEVLDGQGKLLLPGFIDNHVHILGGGGEGGYKTRTPEISLTDLTKGGITTVVGCLGTDGTARSMMSLLAKAKGLREEGISAFIYSGSYRVPITTITGDIPTDIMSIEEIIGIGEIAVSDHRSSQPSLEELKRLAADARLGGILSGKAGVVNLHVGDGLRMIDFLFEMIEKTEIPASQFLPTHMNRNPYLFKEAIRYGKSGGYIDFTTSSDPVFWEEGEVKTSKALKTCLAEGVPAGNITFSSDGQGSLPVFNEKRECIGLGVGKCTSLFDEVRDAVLKDGVPLEIALRVITSNPAAVLKLQEKGHIMAGYDADLVLVSEDSLEIDTVIAKGQIMVHNKGIKVSDTFCR</sequence>
<name>F7NDN4_9FIRM</name>
<dbReference type="SUPFAM" id="SSF51556">
    <property type="entry name" value="Metallo-dependent hydrolases"/>
    <property type="match status" value="1"/>
</dbReference>
<comment type="PTM">
    <text evidence="1">Carboxylation allows a single lysine to coordinate two zinc ions.</text>
</comment>
<feature type="binding site" evidence="3">
    <location>
        <position position="101"/>
    </location>
    <ligand>
        <name>substrate</name>
    </ligand>
</feature>
<comment type="caution">
    <text evidence="6">The sequence shown here is derived from an EMBL/GenBank/DDBJ whole genome shotgun (WGS) entry which is preliminary data.</text>
</comment>
<keyword evidence="7" id="KW-1185">Reference proteome</keyword>
<dbReference type="Proteomes" id="UP000003240">
    <property type="component" value="Unassembled WGS sequence"/>
</dbReference>